<evidence type="ECO:0000313" key="2">
    <source>
        <dbReference type="WBParaSite" id="SPAL_0000193300.1"/>
    </source>
</evidence>
<protein>
    <submittedName>
        <fullName evidence="2">SH2 domain-containing protein</fullName>
    </submittedName>
</protein>
<dbReference type="Proteomes" id="UP000046392">
    <property type="component" value="Unplaced"/>
</dbReference>
<name>A0A0N5B7A7_STREA</name>
<dbReference type="WBParaSite" id="SPAL_0000193300.1">
    <property type="protein sequence ID" value="SPAL_0000193300.1"/>
    <property type="gene ID" value="SPAL_0000193300"/>
</dbReference>
<accession>A0A0N5B7A7</accession>
<proteinExistence type="predicted"/>
<reference evidence="2" key="1">
    <citation type="submission" date="2017-02" db="UniProtKB">
        <authorList>
            <consortium name="WormBaseParasite"/>
        </authorList>
    </citation>
    <scope>IDENTIFICATION</scope>
</reference>
<evidence type="ECO:0000313" key="1">
    <source>
        <dbReference type="Proteomes" id="UP000046392"/>
    </source>
</evidence>
<keyword evidence="1" id="KW-1185">Reference proteome</keyword>
<organism evidence="1 2">
    <name type="scientific">Strongyloides papillosus</name>
    <name type="common">Intestinal threadworm</name>
    <dbReference type="NCBI Taxonomy" id="174720"/>
    <lineage>
        <taxon>Eukaryota</taxon>
        <taxon>Metazoa</taxon>
        <taxon>Ecdysozoa</taxon>
        <taxon>Nematoda</taxon>
        <taxon>Chromadorea</taxon>
        <taxon>Rhabditida</taxon>
        <taxon>Tylenchina</taxon>
        <taxon>Panagrolaimomorpha</taxon>
        <taxon>Strongyloidoidea</taxon>
        <taxon>Strongyloididae</taxon>
        <taxon>Strongyloides</taxon>
    </lineage>
</organism>
<dbReference type="AlphaFoldDB" id="A0A0N5B7A7"/>
<sequence>MGKFGSSFNGCGNSRYGNLKKEKISETMYPRIGCEQGYGSSLYAILLDDRLCTNKYLRKLNPLNHKVKKFFNNSSKTSNGYFHTPTTNFKTENPTSCLIDASKKKSSLKSKKKVSFKNLKQPSTYEPTGPSDYNSGLCTLYSQNIQLASKFSSSEYIEKESQQISISQSTQTNGDPNLYCLSSKSFNARKNQPELLEIFSTTELDPEIDIFLRRSGDHSLLLPPKSLNDIEQLVSPKFSLSTPLRNTNSRMYLSSNIKQRTISGYNLYEQVTDNMQINGQIGSKCYFPSAPPLTTLYEEEDYDDDCVKMCNKKFSYSMNAKSTISPSSYEGFGRSMNMTEIRNLKLKPMIDIPRKISNSILKTFFDRNADKRAYIIRSEERKSSKGWTNVNRYSQRKVKPIPSGCWVQGKDDDKILANNGSLKVITITIINCPHLEEFNLGIHLEDILLENFTLVGGKGSFDFYTRDNTIFNEFLNYLFEHSTGIKLPYIDEVVNFEIAP</sequence>